<keyword evidence="2" id="KW-1185">Reference proteome</keyword>
<dbReference type="EMBL" id="VLNT01000003">
    <property type="protein sequence ID" value="TSD65145.1"/>
    <property type="molecule type" value="Genomic_DNA"/>
</dbReference>
<name>A0A554SFL5_9ACTN</name>
<accession>A0A554SFL5</accession>
<dbReference type="OrthoDB" id="3473569at2"/>
<dbReference type="Proteomes" id="UP000316988">
    <property type="component" value="Unassembled WGS sequence"/>
</dbReference>
<dbReference type="PANTHER" id="PTHR43459">
    <property type="entry name" value="ENOYL-COA HYDRATASE"/>
    <property type="match status" value="1"/>
</dbReference>
<dbReference type="SUPFAM" id="SSF52096">
    <property type="entry name" value="ClpP/crotonase"/>
    <property type="match status" value="1"/>
</dbReference>
<evidence type="ECO:0000313" key="1">
    <source>
        <dbReference type="EMBL" id="TSD65145.1"/>
    </source>
</evidence>
<keyword evidence="1" id="KW-0413">Isomerase</keyword>
<sequence length="263" mass="27698">MVADETQIAPVGGDVVQAVVDAEGIVTITMLRGDSYNTMTVPLLDELLECVEWAADPGRAQAIILTGAGRAFCAGGDLNEIASPREREIRHEVTERLNRHAGVSVLLRESAVPSIAAINGACAGAGLAVACAADVRIAVEGAKFRTAFLSAGLSGDFGGSWTLPRLLGDSRARELFLLNPKFDAARAWELGLVAEVLAPELLLTRAHQIASEWVTAGPDLVTAIKANLNESGGVDFCEHLPRESERHIALSYASAPPGPRADL</sequence>
<dbReference type="Pfam" id="PF00378">
    <property type="entry name" value="ECH_1"/>
    <property type="match status" value="1"/>
</dbReference>
<gene>
    <name evidence="1" type="ORF">FNM00_05410</name>
</gene>
<dbReference type="InterPro" id="IPR001753">
    <property type="entry name" value="Enoyl-CoA_hydra/iso"/>
</dbReference>
<dbReference type="PANTHER" id="PTHR43459:SF1">
    <property type="entry name" value="EG:BACN32G11.4 PROTEIN"/>
    <property type="match status" value="1"/>
</dbReference>
<dbReference type="GO" id="GO:0016853">
    <property type="term" value="F:isomerase activity"/>
    <property type="evidence" value="ECO:0007669"/>
    <property type="project" value="UniProtKB-KW"/>
</dbReference>
<dbReference type="RefSeq" id="WP_143912213.1">
    <property type="nucleotide sequence ID" value="NZ_VLNT01000003.1"/>
</dbReference>
<proteinExistence type="predicted"/>
<dbReference type="AlphaFoldDB" id="A0A554SFL5"/>
<reference evidence="1 2" key="1">
    <citation type="submission" date="2019-07" db="EMBL/GenBank/DDBJ databases">
        <authorList>
            <person name="Zhao L.H."/>
        </authorList>
    </citation>
    <scope>NUCLEOTIDE SEQUENCE [LARGE SCALE GENOMIC DNA]</scope>
    <source>
        <strain evidence="1 2">Co35</strain>
    </source>
</reference>
<dbReference type="Gene3D" id="3.90.226.10">
    <property type="entry name" value="2-enoyl-CoA Hydratase, Chain A, domain 1"/>
    <property type="match status" value="1"/>
</dbReference>
<evidence type="ECO:0000313" key="2">
    <source>
        <dbReference type="Proteomes" id="UP000316988"/>
    </source>
</evidence>
<dbReference type="CDD" id="cd06558">
    <property type="entry name" value="crotonase-like"/>
    <property type="match status" value="1"/>
</dbReference>
<organism evidence="1 2">
    <name type="scientific">Aeromicrobium piscarium</name>
    <dbReference type="NCBI Taxonomy" id="2590901"/>
    <lineage>
        <taxon>Bacteria</taxon>
        <taxon>Bacillati</taxon>
        <taxon>Actinomycetota</taxon>
        <taxon>Actinomycetes</taxon>
        <taxon>Propionibacteriales</taxon>
        <taxon>Nocardioidaceae</taxon>
        <taxon>Aeromicrobium</taxon>
    </lineage>
</organism>
<protein>
    <submittedName>
        <fullName evidence="1">Enoyl-CoA hydratase/isomerase family protein</fullName>
    </submittedName>
</protein>
<dbReference type="InterPro" id="IPR029045">
    <property type="entry name" value="ClpP/crotonase-like_dom_sf"/>
</dbReference>
<comment type="caution">
    <text evidence="1">The sequence shown here is derived from an EMBL/GenBank/DDBJ whole genome shotgun (WGS) entry which is preliminary data.</text>
</comment>